<keyword evidence="1" id="KW-0175">Coiled coil</keyword>
<reference evidence="2 3" key="1">
    <citation type="submission" date="2017-12" db="EMBL/GenBank/DDBJ databases">
        <title>Hemimetabolous genomes reveal molecular basis of termite eusociality.</title>
        <authorList>
            <person name="Harrison M.C."/>
            <person name="Jongepier E."/>
            <person name="Robertson H.M."/>
            <person name="Arning N."/>
            <person name="Bitard-Feildel T."/>
            <person name="Chao H."/>
            <person name="Childers C.P."/>
            <person name="Dinh H."/>
            <person name="Doddapaneni H."/>
            <person name="Dugan S."/>
            <person name="Gowin J."/>
            <person name="Greiner C."/>
            <person name="Han Y."/>
            <person name="Hu H."/>
            <person name="Hughes D.S.T."/>
            <person name="Huylmans A.-K."/>
            <person name="Kemena C."/>
            <person name="Kremer L.P.M."/>
            <person name="Lee S.L."/>
            <person name="Lopez-Ezquerra A."/>
            <person name="Mallet L."/>
            <person name="Monroy-Kuhn J.M."/>
            <person name="Moser A."/>
            <person name="Murali S.C."/>
            <person name="Muzny D.M."/>
            <person name="Otani S."/>
            <person name="Piulachs M.-D."/>
            <person name="Poelchau M."/>
            <person name="Qu J."/>
            <person name="Schaub F."/>
            <person name="Wada-Katsumata A."/>
            <person name="Worley K.C."/>
            <person name="Xie Q."/>
            <person name="Ylla G."/>
            <person name="Poulsen M."/>
            <person name="Gibbs R.A."/>
            <person name="Schal C."/>
            <person name="Richards S."/>
            <person name="Belles X."/>
            <person name="Korb J."/>
            <person name="Bornberg-Bauer E."/>
        </authorList>
    </citation>
    <scope>NUCLEOTIDE SEQUENCE [LARGE SCALE GENOMIC DNA]</scope>
    <source>
        <tissue evidence="2">Whole body</tissue>
    </source>
</reference>
<proteinExistence type="predicted"/>
<gene>
    <name evidence="2" type="ORF">B7P43_G03353</name>
</gene>
<accession>A0A2J7QXZ8</accession>
<keyword evidence="3" id="KW-1185">Reference proteome</keyword>
<evidence type="ECO:0000313" key="2">
    <source>
        <dbReference type="EMBL" id="PNF33451.1"/>
    </source>
</evidence>
<sequence>MASKDHCRLCEKPFYGKQKSIRCGERDSRFHCKFLPNCVPEPSVSATTVQTTGKSAYKCDSCIKLTGDAANEHSLCKSNQKEAISAEMQCTPSCIRDKDSLSVQLETLRTNGVCTMEMVQSIVVMLSNLSSEVQQLRIDNEAMKMQVRELQQAPSHVRSTRREAATSAITTAKSYRDVVCAANGNPNVSKVAAPGFRSDRASVSKTRGGGVLTALSSRIRSCKRRYDLESCDSVDSALAALNALFKMPWNMQFPVAS</sequence>
<evidence type="ECO:0000256" key="1">
    <source>
        <dbReference type="SAM" id="Coils"/>
    </source>
</evidence>
<organism evidence="2 3">
    <name type="scientific">Cryptotermes secundus</name>
    <dbReference type="NCBI Taxonomy" id="105785"/>
    <lineage>
        <taxon>Eukaryota</taxon>
        <taxon>Metazoa</taxon>
        <taxon>Ecdysozoa</taxon>
        <taxon>Arthropoda</taxon>
        <taxon>Hexapoda</taxon>
        <taxon>Insecta</taxon>
        <taxon>Pterygota</taxon>
        <taxon>Neoptera</taxon>
        <taxon>Polyneoptera</taxon>
        <taxon>Dictyoptera</taxon>
        <taxon>Blattodea</taxon>
        <taxon>Blattoidea</taxon>
        <taxon>Termitoidae</taxon>
        <taxon>Kalotermitidae</taxon>
        <taxon>Cryptotermitinae</taxon>
        <taxon>Cryptotermes</taxon>
    </lineage>
</organism>
<name>A0A2J7QXZ8_9NEOP</name>
<dbReference type="EMBL" id="NEVH01009371">
    <property type="protein sequence ID" value="PNF33451.1"/>
    <property type="molecule type" value="Genomic_DNA"/>
</dbReference>
<dbReference type="AlphaFoldDB" id="A0A2J7QXZ8"/>
<dbReference type="InParanoid" id="A0A2J7QXZ8"/>
<feature type="coiled-coil region" evidence="1">
    <location>
        <begin position="126"/>
        <end position="153"/>
    </location>
</feature>
<comment type="caution">
    <text evidence="2">The sequence shown here is derived from an EMBL/GenBank/DDBJ whole genome shotgun (WGS) entry which is preliminary data.</text>
</comment>
<evidence type="ECO:0000313" key="3">
    <source>
        <dbReference type="Proteomes" id="UP000235965"/>
    </source>
</evidence>
<dbReference type="OrthoDB" id="7242500at2759"/>
<protein>
    <submittedName>
        <fullName evidence="2">Uncharacterized protein</fullName>
    </submittedName>
</protein>
<dbReference type="Proteomes" id="UP000235965">
    <property type="component" value="Unassembled WGS sequence"/>
</dbReference>